<evidence type="ECO:0000256" key="1">
    <source>
        <dbReference type="SAM" id="Phobius"/>
    </source>
</evidence>
<keyword evidence="1" id="KW-0472">Membrane</keyword>
<dbReference type="RefSeq" id="WP_105337446.1">
    <property type="nucleotide sequence ID" value="NZ_PUHZ01000021.1"/>
</dbReference>
<feature type="transmembrane region" description="Helical" evidence="1">
    <location>
        <begin position="107"/>
        <end position="130"/>
    </location>
</feature>
<dbReference type="EMBL" id="PUHZ01000021">
    <property type="protein sequence ID" value="PQO44047.1"/>
    <property type="molecule type" value="Genomic_DNA"/>
</dbReference>
<organism evidence="2 3">
    <name type="scientific">Blastopirellula marina</name>
    <dbReference type="NCBI Taxonomy" id="124"/>
    <lineage>
        <taxon>Bacteria</taxon>
        <taxon>Pseudomonadati</taxon>
        <taxon>Planctomycetota</taxon>
        <taxon>Planctomycetia</taxon>
        <taxon>Pirellulales</taxon>
        <taxon>Pirellulaceae</taxon>
        <taxon>Blastopirellula</taxon>
    </lineage>
</organism>
<dbReference type="Proteomes" id="UP000237819">
    <property type="component" value="Unassembled WGS sequence"/>
</dbReference>
<name>A0A2S8GHZ5_9BACT</name>
<feature type="transmembrane region" description="Helical" evidence="1">
    <location>
        <begin position="136"/>
        <end position="159"/>
    </location>
</feature>
<accession>A0A2S8GHZ5</accession>
<reference evidence="2 3" key="1">
    <citation type="submission" date="2018-02" db="EMBL/GenBank/DDBJ databases">
        <title>Comparative genomes isolates from brazilian mangrove.</title>
        <authorList>
            <person name="Araujo J.E."/>
            <person name="Taketani R.G."/>
            <person name="Silva M.C.P."/>
            <person name="Loureco M.V."/>
            <person name="Andreote F.D."/>
        </authorList>
    </citation>
    <scope>NUCLEOTIDE SEQUENCE [LARGE SCALE GENOMIC DNA]</scope>
    <source>
        <strain evidence="2 3">Nap-Phe MGV</strain>
    </source>
</reference>
<sequence>MLNLNSICGAILGLAAATVGIVCEPMVKKKLDAELFAKEREIPPVLAPDGTVEIPKRLVINDIDRLENQRRWEAYRQGAQYLMFNAFAFMGLGACSSSTRRGKQAAAIGGVGFTVSALLMALFPIAFGIWDLEILMISAPIGALAFVVGWFAIIVSLLLPKSADPQPELAGC</sequence>
<evidence type="ECO:0000313" key="3">
    <source>
        <dbReference type="Proteomes" id="UP000237819"/>
    </source>
</evidence>
<protein>
    <recommendedName>
        <fullName evidence="4">DUF423 domain-containing protein</fullName>
    </recommendedName>
</protein>
<gene>
    <name evidence="2" type="ORF">C5Y93_21130</name>
</gene>
<evidence type="ECO:0008006" key="4">
    <source>
        <dbReference type="Google" id="ProtNLM"/>
    </source>
</evidence>
<evidence type="ECO:0000313" key="2">
    <source>
        <dbReference type="EMBL" id="PQO44047.1"/>
    </source>
</evidence>
<comment type="caution">
    <text evidence="2">The sequence shown here is derived from an EMBL/GenBank/DDBJ whole genome shotgun (WGS) entry which is preliminary data.</text>
</comment>
<dbReference type="AlphaFoldDB" id="A0A2S8GHZ5"/>
<keyword evidence="1" id="KW-0812">Transmembrane</keyword>
<dbReference type="OrthoDB" id="289440at2"/>
<keyword evidence="1" id="KW-1133">Transmembrane helix</keyword>
<proteinExistence type="predicted"/>